<gene>
    <name evidence="1" type="ORF">BH720_010115</name>
</gene>
<proteinExistence type="predicted"/>
<evidence type="ECO:0000313" key="1">
    <source>
        <dbReference type="EMBL" id="XPM65843.1"/>
    </source>
</evidence>
<organism evidence="1 2">
    <name type="scientific">Desertifilum tharense IPPAS B-1220</name>
    <dbReference type="NCBI Taxonomy" id="1781255"/>
    <lineage>
        <taxon>Bacteria</taxon>
        <taxon>Bacillati</taxon>
        <taxon>Cyanobacteriota</taxon>
        <taxon>Cyanophyceae</taxon>
        <taxon>Desertifilales</taxon>
        <taxon>Desertifilaceae</taxon>
        <taxon>Desertifilum</taxon>
    </lineage>
</organism>
<reference evidence="1 2" key="1">
    <citation type="journal article" date="2016" name="Genome Announc.">
        <title>Draft Genome Sequence of the Thermotolerant Cyanobacterium Desertifilum sp. IPPAS B-1220.</title>
        <authorList>
            <person name="Mironov K.S."/>
            <person name="Sinetova M.A."/>
            <person name="Bolatkhan K."/>
            <person name="Zayadan B.K."/>
            <person name="Ustinova V.V."/>
            <person name="Kupriyanova E.V."/>
            <person name="Skrypnik A.N."/>
            <person name="Gogoleva N.E."/>
            <person name="Gogolev Y.V."/>
            <person name="Los D.A."/>
        </authorList>
    </citation>
    <scope>NUCLEOTIDE SEQUENCE [LARGE SCALE GENOMIC DNA]</scope>
    <source>
        <strain evidence="1 2">IPPAS B-1220</strain>
    </source>
</reference>
<protein>
    <submittedName>
        <fullName evidence="1">YidH family protein</fullName>
    </submittedName>
</protein>
<dbReference type="Proteomes" id="UP000095472">
    <property type="component" value="Chromosome"/>
</dbReference>
<dbReference type="EMBL" id="CP182909">
    <property type="protein sequence ID" value="XPM65843.1"/>
    <property type="molecule type" value="Genomic_DNA"/>
</dbReference>
<name>A0ACD5GXW8_9CYAN</name>
<accession>A0ACD5GXW8</accession>
<sequence length="159" mass="17834">MNRFPNEQNSQESVVHLLENSRTESAEPLPIDRRDKSGSRIRDHLANERTYLAWMRTAIALMGFGVVIARLRYLLAPNEPGTGQGWALGLLFICTGLLTVLLSTQHYFMVLQAIDANTYEPSSRWVVLFSLILLLLGTGVIYVLFSMPSGSRMTFSSLI</sequence>
<evidence type="ECO:0000313" key="2">
    <source>
        <dbReference type="Proteomes" id="UP000095472"/>
    </source>
</evidence>
<keyword evidence="2" id="KW-1185">Reference proteome</keyword>